<reference evidence="3 4" key="1">
    <citation type="submission" date="2019-06" db="EMBL/GenBank/DDBJ databases">
        <title>Sequencing the genomes of 1000 actinobacteria strains.</title>
        <authorList>
            <person name="Klenk H.-P."/>
        </authorList>
    </citation>
    <scope>NUCLEOTIDE SEQUENCE [LARGE SCALE GENOMIC DNA]</scope>
    <source>
        <strain evidence="3 4">DSM 44826</strain>
    </source>
</reference>
<dbReference type="PANTHER" id="PTHR42949:SF3">
    <property type="entry name" value="ANAEROBIC GLYCEROL-3-PHOSPHATE DEHYDROGENASE SUBUNIT B"/>
    <property type="match status" value="1"/>
</dbReference>
<dbReference type="PRINTS" id="PR00368">
    <property type="entry name" value="FADPNR"/>
</dbReference>
<sequence length="287" mass="29118">MSDTDLLIIGAGPAGCAAAVMAASLGLRSVLVERAAQPCGSLRGIPVLDNVLGFAGGPAYAAAVEGQLGRTALCSLRLGTEVVGLEATDRQVTARLADGTALTAGHAVVATGVRPATLAETPWARADFPVRPLRGAPAAAALLVLGADRPLGTFLRAHPGHAVRLTVLHPAADEYKTHEVRPDPRVTLVPTAAARLRRAPDGRVSAAVTTTSGEELTLTADAAVLNAGSRPAALPGLRPGPDGYCPPELQHPRVTVAGDLRSARAQRIATATGTGAQAALDAYYAGI</sequence>
<keyword evidence="4" id="KW-1185">Reference proteome</keyword>
<protein>
    <submittedName>
        <fullName evidence="3">Thioredoxin reductase (NADPH)/alkyl hydroperoxide reductase subunit F</fullName>
    </submittedName>
</protein>
<evidence type="ECO:0000313" key="4">
    <source>
        <dbReference type="Proteomes" id="UP000317940"/>
    </source>
</evidence>
<keyword evidence="1" id="KW-0560">Oxidoreductase</keyword>
<evidence type="ECO:0000256" key="1">
    <source>
        <dbReference type="ARBA" id="ARBA00023002"/>
    </source>
</evidence>
<dbReference type="EMBL" id="VIWT01000009">
    <property type="protein sequence ID" value="TWF71392.1"/>
    <property type="molecule type" value="Genomic_DNA"/>
</dbReference>
<dbReference type="GO" id="GO:0016491">
    <property type="term" value="F:oxidoreductase activity"/>
    <property type="evidence" value="ECO:0007669"/>
    <property type="project" value="UniProtKB-KW"/>
</dbReference>
<dbReference type="Gene3D" id="3.50.50.60">
    <property type="entry name" value="FAD/NAD(P)-binding domain"/>
    <property type="match status" value="2"/>
</dbReference>
<dbReference type="Proteomes" id="UP000317940">
    <property type="component" value="Unassembled WGS sequence"/>
</dbReference>
<feature type="domain" description="FAD/NAD(P)-binding" evidence="2">
    <location>
        <begin position="5"/>
        <end position="118"/>
    </location>
</feature>
<evidence type="ECO:0000313" key="3">
    <source>
        <dbReference type="EMBL" id="TWF71392.1"/>
    </source>
</evidence>
<dbReference type="AlphaFoldDB" id="A0A561S942"/>
<accession>A0A561S942</accession>
<dbReference type="RefSeq" id="WP_145911611.1">
    <property type="nucleotide sequence ID" value="NZ_BAAAMZ010000028.1"/>
</dbReference>
<comment type="caution">
    <text evidence="3">The sequence shown here is derived from an EMBL/GenBank/DDBJ whole genome shotgun (WGS) entry which is preliminary data.</text>
</comment>
<dbReference type="PRINTS" id="PR00469">
    <property type="entry name" value="PNDRDTASEII"/>
</dbReference>
<gene>
    <name evidence="3" type="ORF">FHX73_1922</name>
</gene>
<dbReference type="PANTHER" id="PTHR42949">
    <property type="entry name" value="ANAEROBIC GLYCEROL-3-PHOSPHATE DEHYDROGENASE SUBUNIT B"/>
    <property type="match status" value="1"/>
</dbReference>
<proteinExistence type="predicted"/>
<dbReference type="Pfam" id="PF07992">
    <property type="entry name" value="Pyr_redox_2"/>
    <property type="match status" value="1"/>
</dbReference>
<organism evidence="3 4">
    <name type="scientific">Kitasatospora viridis</name>
    <dbReference type="NCBI Taxonomy" id="281105"/>
    <lineage>
        <taxon>Bacteria</taxon>
        <taxon>Bacillati</taxon>
        <taxon>Actinomycetota</taxon>
        <taxon>Actinomycetes</taxon>
        <taxon>Kitasatosporales</taxon>
        <taxon>Streptomycetaceae</taxon>
        <taxon>Kitasatospora</taxon>
    </lineage>
</organism>
<evidence type="ECO:0000259" key="2">
    <source>
        <dbReference type="Pfam" id="PF07992"/>
    </source>
</evidence>
<dbReference type="SUPFAM" id="SSF51905">
    <property type="entry name" value="FAD/NAD(P)-binding domain"/>
    <property type="match status" value="1"/>
</dbReference>
<dbReference type="InterPro" id="IPR023753">
    <property type="entry name" value="FAD/NAD-binding_dom"/>
</dbReference>
<dbReference type="OrthoDB" id="4289510at2"/>
<name>A0A561S942_9ACTN</name>
<dbReference type="InterPro" id="IPR051691">
    <property type="entry name" value="Metab_Enz_Cyan_OpOx_G3PDH"/>
</dbReference>
<dbReference type="InterPro" id="IPR036188">
    <property type="entry name" value="FAD/NAD-bd_sf"/>
</dbReference>